<dbReference type="OrthoDB" id="297496at2759"/>
<comment type="subcellular location">
    <subcellularLocation>
        <location evidence="1">Membrane</location>
        <topology evidence="1">Multi-pass membrane protein</topology>
    </subcellularLocation>
</comment>
<keyword evidence="4 10" id="KW-1133">Transmembrane helix</keyword>
<dbReference type="InterPro" id="IPR013099">
    <property type="entry name" value="K_chnl_dom"/>
</dbReference>
<keyword evidence="2 8" id="KW-0813">Transport</keyword>
<dbReference type="Pfam" id="PF07885">
    <property type="entry name" value="Ion_trans_2"/>
    <property type="match status" value="2"/>
</dbReference>
<evidence type="ECO:0000256" key="10">
    <source>
        <dbReference type="SAM" id="Phobius"/>
    </source>
</evidence>
<dbReference type="Proteomes" id="UP001151699">
    <property type="component" value="Chromosome C"/>
</dbReference>
<feature type="compositionally biased region" description="Polar residues" evidence="9">
    <location>
        <begin position="807"/>
        <end position="818"/>
    </location>
</feature>
<protein>
    <submittedName>
        <fullName evidence="12">Open rectifier potassium channel protein 1</fullName>
    </submittedName>
</protein>
<keyword evidence="6 10" id="KW-0472">Membrane</keyword>
<dbReference type="Gene3D" id="1.10.287.70">
    <property type="match status" value="1"/>
</dbReference>
<dbReference type="PANTHER" id="PTHR11003">
    <property type="entry name" value="POTASSIUM CHANNEL, SUBFAMILY K"/>
    <property type="match status" value="1"/>
</dbReference>
<name>A0A9Q0MN59_9DIPT</name>
<feature type="transmembrane region" description="Helical" evidence="10">
    <location>
        <begin position="205"/>
        <end position="225"/>
    </location>
</feature>
<evidence type="ECO:0000256" key="8">
    <source>
        <dbReference type="RuleBase" id="RU003857"/>
    </source>
</evidence>
<feature type="compositionally biased region" description="Low complexity" evidence="9">
    <location>
        <begin position="796"/>
        <end position="806"/>
    </location>
</feature>
<evidence type="ECO:0000313" key="12">
    <source>
        <dbReference type="EMBL" id="KAJ6635030.1"/>
    </source>
</evidence>
<dbReference type="PRINTS" id="PR01333">
    <property type="entry name" value="2POREKCHANEL"/>
</dbReference>
<evidence type="ECO:0000256" key="6">
    <source>
        <dbReference type="ARBA" id="ARBA00023136"/>
    </source>
</evidence>
<dbReference type="InterPro" id="IPR003280">
    <property type="entry name" value="2pore_dom_K_chnl"/>
</dbReference>
<feature type="domain" description="Potassium channel" evidence="11">
    <location>
        <begin position="89"/>
        <end position="145"/>
    </location>
</feature>
<feature type="transmembrane region" description="Helical" evidence="10">
    <location>
        <begin position="178"/>
        <end position="199"/>
    </location>
</feature>
<feature type="transmembrane region" description="Helical" evidence="10">
    <location>
        <begin position="237"/>
        <end position="266"/>
    </location>
</feature>
<dbReference type="PANTHER" id="PTHR11003:SF331">
    <property type="entry name" value="OPEN RECTIFIER POTASSIUM CHANNEL PROTEIN 1"/>
    <property type="match status" value="1"/>
</dbReference>
<dbReference type="GO" id="GO:0030322">
    <property type="term" value="P:stabilization of membrane potential"/>
    <property type="evidence" value="ECO:0007669"/>
    <property type="project" value="TreeGrafter"/>
</dbReference>
<dbReference type="SUPFAM" id="SSF81324">
    <property type="entry name" value="Voltage-gated potassium channels"/>
    <property type="match status" value="2"/>
</dbReference>
<accession>A0A9Q0MN59</accession>
<dbReference type="GO" id="GO:0015271">
    <property type="term" value="F:outward rectifier potassium channel activity"/>
    <property type="evidence" value="ECO:0007669"/>
    <property type="project" value="TreeGrafter"/>
</dbReference>
<proteinExistence type="inferred from homology"/>
<keyword evidence="7 8" id="KW-0407">Ion channel</keyword>
<evidence type="ECO:0000256" key="4">
    <source>
        <dbReference type="ARBA" id="ARBA00022989"/>
    </source>
</evidence>
<dbReference type="FunFam" id="1.10.287.70:FF:000210">
    <property type="entry name" value="Open rectifier potassium channel protein 1"/>
    <property type="match status" value="1"/>
</dbReference>
<evidence type="ECO:0000256" key="9">
    <source>
        <dbReference type="SAM" id="MobiDB-lite"/>
    </source>
</evidence>
<sequence>MSPKQWCALLCFYFSYLIFGASIFYHIQHNLESQRRAYQLQERIDVNELLVKYLSPENEEKQNQILDIASDYCGRPVTNYTLDEFPADYQWTFYHSFWFALTLCSTVGYGNISPHDSLSQIIVIFYALVGLPVNAFLLAYLGDFFGKTFIGIYNRYKEYKYATTKNYVPQRFGMIGRIMMVFIPGIAFFVFLPACLFSYFEDWSYITSVYYCFVTLTTIGFGDYVPTFQNGQSRKFGIYYIFYQIFIIFWNLLGLGYFIMIIGFIAKGLQSKRIARLEHQLSENIKATQSRIWTGVTKDVSFLRRILNEVNLMKFKPVYTDTAEKTPFNSLHRSSSCPELTMYREDSPRIARKRAYSENYGQPLDSSTISTLTLYRVQSEGDLSRIDKEKTFEGAETAMKTGDLLSRVVNALGSIRPTDEDGQSVLELGMDGGVQGFTDSQILASERTWSRWSLTQSDGSFTNPPTRPRAASDYRIPPADNFSMWNERTWNGNNDEQMKEYMKSNKKKFSIPEIFATKSDSKDRSVTLNIPEMLQVPTEARNRSFISKINPFKGRVLGQNGKRHSVAVGHDTNPQIYLDNTARGRESRISLPRQYLAASARGRNSVFSILEQPQNAENTNLLEKTTIADLIRALEIAHTKANISPENQLLGFGDVPKRKVGTVTPPSPPNLTHLQVPMNHRRGSLRPVPGYTTVFASQNNARRKSLYLNPESLSTDRSSSVASIRSANPPPYSATPKPLTRRFSVRPTNLSIPPGQAPAPAPSIQASSMLQRKLSLRPSPLARNTPSQLSGRYAKQGTQTPTQTTQSNRLQLPGTATRNLMWRPARLHASRAEHSSLTELNEKSERKRAESK</sequence>
<comment type="caution">
    <text evidence="12">The sequence shown here is derived from an EMBL/GenBank/DDBJ whole genome shotgun (WGS) entry which is preliminary data.</text>
</comment>
<dbReference type="GO" id="GO:0005886">
    <property type="term" value="C:plasma membrane"/>
    <property type="evidence" value="ECO:0007669"/>
    <property type="project" value="TreeGrafter"/>
</dbReference>
<evidence type="ECO:0000256" key="7">
    <source>
        <dbReference type="ARBA" id="ARBA00023303"/>
    </source>
</evidence>
<evidence type="ECO:0000256" key="1">
    <source>
        <dbReference type="ARBA" id="ARBA00004141"/>
    </source>
</evidence>
<comment type="similarity">
    <text evidence="8">Belongs to the two pore domain potassium channel (TC 1.A.1.8) family.</text>
</comment>
<evidence type="ECO:0000256" key="3">
    <source>
        <dbReference type="ARBA" id="ARBA00022692"/>
    </source>
</evidence>
<evidence type="ECO:0000256" key="2">
    <source>
        <dbReference type="ARBA" id="ARBA00022448"/>
    </source>
</evidence>
<gene>
    <name evidence="12" type="primary">Ork1_1</name>
    <name evidence="12" type="ORF">Bhyg_13612</name>
</gene>
<feature type="compositionally biased region" description="Basic and acidic residues" evidence="9">
    <location>
        <begin position="830"/>
        <end position="852"/>
    </location>
</feature>
<dbReference type="AlphaFoldDB" id="A0A9Q0MN59"/>
<dbReference type="EMBL" id="WJQU01000004">
    <property type="protein sequence ID" value="KAJ6635030.1"/>
    <property type="molecule type" value="Genomic_DNA"/>
</dbReference>
<keyword evidence="3 8" id="KW-0812">Transmembrane</keyword>
<feature type="transmembrane region" description="Helical" evidence="10">
    <location>
        <begin position="6"/>
        <end position="27"/>
    </location>
</feature>
<feature type="transmembrane region" description="Helical" evidence="10">
    <location>
        <begin position="118"/>
        <end position="141"/>
    </location>
</feature>
<evidence type="ECO:0000256" key="5">
    <source>
        <dbReference type="ARBA" id="ARBA00023065"/>
    </source>
</evidence>
<organism evidence="12 13">
    <name type="scientific">Pseudolycoriella hygida</name>
    <dbReference type="NCBI Taxonomy" id="35572"/>
    <lineage>
        <taxon>Eukaryota</taxon>
        <taxon>Metazoa</taxon>
        <taxon>Ecdysozoa</taxon>
        <taxon>Arthropoda</taxon>
        <taxon>Hexapoda</taxon>
        <taxon>Insecta</taxon>
        <taxon>Pterygota</taxon>
        <taxon>Neoptera</taxon>
        <taxon>Endopterygota</taxon>
        <taxon>Diptera</taxon>
        <taxon>Nematocera</taxon>
        <taxon>Sciaroidea</taxon>
        <taxon>Sciaridae</taxon>
        <taxon>Pseudolycoriella</taxon>
    </lineage>
</organism>
<keyword evidence="13" id="KW-1185">Reference proteome</keyword>
<keyword evidence="5 8" id="KW-0406">Ion transport</keyword>
<evidence type="ECO:0000313" key="13">
    <source>
        <dbReference type="Proteomes" id="UP001151699"/>
    </source>
</evidence>
<feature type="domain" description="Potassium channel" evidence="11">
    <location>
        <begin position="186"/>
        <end position="267"/>
    </location>
</feature>
<feature type="compositionally biased region" description="Polar residues" evidence="9">
    <location>
        <begin position="711"/>
        <end position="726"/>
    </location>
</feature>
<feature type="region of interest" description="Disordered" evidence="9">
    <location>
        <begin position="706"/>
        <end position="852"/>
    </location>
</feature>
<reference evidence="12" key="1">
    <citation type="submission" date="2022-07" db="EMBL/GenBank/DDBJ databases">
        <authorList>
            <person name="Trinca V."/>
            <person name="Uliana J.V.C."/>
            <person name="Torres T.T."/>
            <person name="Ward R.J."/>
            <person name="Monesi N."/>
        </authorList>
    </citation>
    <scope>NUCLEOTIDE SEQUENCE</scope>
    <source>
        <strain evidence="12">HSMRA1968</strain>
        <tissue evidence="12">Whole embryos</tissue>
    </source>
</reference>
<dbReference type="GO" id="GO:0022841">
    <property type="term" value="F:potassium ion leak channel activity"/>
    <property type="evidence" value="ECO:0007669"/>
    <property type="project" value="TreeGrafter"/>
</dbReference>
<evidence type="ECO:0000259" key="11">
    <source>
        <dbReference type="Pfam" id="PF07885"/>
    </source>
</evidence>
<feature type="transmembrane region" description="Helical" evidence="10">
    <location>
        <begin position="93"/>
        <end position="112"/>
    </location>
</feature>